<gene>
    <name evidence="2" type="ORF">CLV57_1654</name>
</gene>
<proteinExistence type="predicted"/>
<dbReference type="AlphaFoldDB" id="A0A2H9VV00"/>
<dbReference type="RefSeq" id="WP_100340822.1">
    <property type="nucleotide sequence ID" value="NZ_PGFJ01000001.1"/>
</dbReference>
<dbReference type="Proteomes" id="UP000242687">
    <property type="component" value="Unassembled WGS sequence"/>
</dbReference>
<evidence type="ECO:0000313" key="3">
    <source>
        <dbReference type="Proteomes" id="UP000242687"/>
    </source>
</evidence>
<dbReference type="Pfam" id="PF08878">
    <property type="entry name" value="HamA"/>
    <property type="match status" value="1"/>
</dbReference>
<feature type="domain" description="Anti-bacteriophage protein A/HamA C-terminal" evidence="1">
    <location>
        <begin position="33"/>
        <end position="290"/>
    </location>
</feature>
<evidence type="ECO:0000259" key="1">
    <source>
        <dbReference type="Pfam" id="PF08878"/>
    </source>
</evidence>
<organism evidence="2 3">
    <name type="scientific">Mucilaginibacter auburnensis</name>
    <dbReference type="NCBI Taxonomy" id="1457233"/>
    <lineage>
        <taxon>Bacteria</taxon>
        <taxon>Pseudomonadati</taxon>
        <taxon>Bacteroidota</taxon>
        <taxon>Sphingobacteriia</taxon>
        <taxon>Sphingobacteriales</taxon>
        <taxon>Sphingobacteriaceae</taxon>
        <taxon>Mucilaginibacter</taxon>
    </lineage>
</organism>
<dbReference type="InterPro" id="IPR014976">
    <property type="entry name" value="AbpA_HamA_C"/>
</dbReference>
<keyword evidence="3" id="KW-1185">Reference proteome</keyword>
<dbReference type="EMBL" id="PGFJ01000001">
    <property type="protein sequence ID" value="PJJ84638.1"/>
    <property type="molecule type" value="Genomic_DNA"/>
</dbReference>
<reference evidence="2 3" key="1">
    <citation type="submission" date="2017-11" db="EMBL/GenBank/DDBJ databases">
        <title>Genomic Encyclopedia of Archaeal and Bacterial Type Strains, Phase II (KMG-II): From Individual Species to Whole Genera.</title>
        <authorList>
            <person name="Goeker M."/>
        </authorList>
    </citation>
    <scope>NUCLEOTIDE SEQUENCE [LARGE SCALE GENOMIC DNA]</scope>
    <source>
        <strain evidence="2 3">DSM 28175</strain>
    </source>
</reference>
<comment type="caution">
    <text evidence="2">The sequence shown here is derived from an EMBL/GenBank/DDBJ whole genome shotgun (WGS) entry which is preliminary data.</text>
</comment>
<dbReference type="OrthoDB" id="785623at2"/>
<sequence length="299" mass="34218">MRQTLIDLIKKTIIYEYDLPNAKVGTLKTIYSTHNDQCYSAKDINNIAEIIYNSIVDYAYNEFDIVGKNLDALHAGALKTKLKYNPTADATTKVKYGFFGEVLLYSILITLYHARPLIARGYFYNPLEKAETKGYDSYQLVDNNGSIELWFGEVKFHANHTQGIDSVMNNIEKALSDTYLETNVLALSNHRNNLNVTGSVIETILDSWEANPTISIPAEIKKYNMTLIYPILILYQHDEGDYDANIKKIPDYITLKHPSKTFTLSVPHKVFFILLPLNKIKEIKENVIQWIESKKPLIL</sequence>
<accession>A0A2H9VV00</accession>
<evidence type="ECO:0000313" key="2">
    <source>
        <dbReference type="EMBL" id="PJJ84638.1"/>
    </source>
</evidence>
<name>A0A2H9VV00_9SPHI</name>
<protein>
    <submittedName>
        <fullName evidence="2">Uncharacterized protein DUF1837</fullName>
    </submittedName>
</protein>